<reference evidence="6" key="1">
    <citation type="journal article" date="2019" name="Int. J. Syst. Evol. Microbiol.">
        <title>The Global Catalogue of Microorganisms (GCM) 10K type strain sequencing project: providing services to taxonomists for standard genome sequencing and annotation.</title>
        <authorList>
            <consortium name="The Broad Institute Genomics Platform"/>
            <consortium name="The Broad Institute Genome Sequencing Center for Infectious Disease"/>
            <person name="Wu L."/>
            <person name="Ma J."/>
        </authorList>
    </citation>
    <scope>NUCLEOTIDE SEQUENCE [LARGE SCALE GENOMIC DNA]</scope>
    <source>
        <strain evidence="6">CGMCC 1.9106</strain>
    </source>
</reference>
<sequence length="439" mass="48541">MGVERREGGRGRVVMLVDNAVNGDSRVQKTARSAAEAGWDTTLLGLSPDHEAREWMIGGARVRLLPGARARGGAGGLRRRWRELPPSVRRVRRPADWVITRYWMQRLGDHAWRKLEPGLIGFDNRFGPVIDELQPDIIHAHDFRMIGVGARAVARARDRGRDVKLVWDAHEYLPGVRPWRDNYRWQPAHLAYEREYAPHADKVITVSDELAQMLRRDHRLAELPVVVLNAPDMSAGGEQPEVSLRERCGLGPDVPLLVYSGAAAPARGLGVMVEALPKLPGVHMAMVINLPSGEYAAGLIARAAELGVTDRLHVLDYVPAAQVANFLAGATAGVIPIRHFVNHEISLITKFFEYSHARVPIIASDVRTMAATIRGTGQGEVFRADDVADFVRAAQQVLADPERYRAAYDKPGLLDNWTWAAQAEVLDGVYTSLLPVAPR</sequence>
<evidence type="ECO:0000259" key="4">
    <source>
        <dbReference type="Pfam" id="PF13439"/>
    </source>
</evidence>
<gene>
    <name evidence="5" type="ORF">ACFQO7_29525</name>
</gene>
<dbReference type="InterPro" id="IPR028098">
    <property type="entry name" value="Glyco_trans_4-like_N"/>
</dbReference>
<evidence type="ECO:0000313" key="5">
    <source>
        <dbReference type="EMBL" id="MFC7246641.1"/>
    </source>
</evidence>
<dbReference type="EMBL" id="JBHTAC010000042">
    <property type="protein sequence ID" value="MFC7246641.1"/>
    <property type="molecule type" value="Genomic_DNA"/>
</dbReference>
<name>A0ABW2H426_9ACTN</name>
<dbReference type="Gene3D" id="3.40.50.2000">
    <property type="entry name" value="Glycogen Phosphorylase B"/>
    <property type="match status" value="2"/>
</dbReference>
<evidence type="ECO:0000256" key="1">
    <source>
        <dbReference type="ARBA" id="ARBA00022676"/>
    </source>
</evidence>
<dbReference type="SUPFAM" id="SSF53756">
    <property type="entry name" value="UDP-Glycosyltransferase/glycogen phosphorylase"/>
    <property type="match status" value="1"/>
</dbReference>
<accession>A0ABW2H426</accession>
<evidence type="ECO:0000313" key="6">
    <source>
        <dbReference type="Proteomes" id="UP001596392"/>
    </source>
</evidence>
<keyword evidence="2 5" id="KW-0808">Transferase</keyword>
<organism evidence="5 6">
    <name type="scientific">Catellatospora aurea</name>
    <dbReference type="NCBI Taxonomy" id="1337874"/>
    <lineage>
        <taxon>Bacteria</taxon>
        <taxon>Bacillati</taxon>
        <taxon>Actinomycetota</taxon>
        <taxon>Actinomycetes</taxon>
        <taxon>Micromonosporales</taxon>
        <taxon>Micromonosporaceae</taxon>
        <taxon>Catellatospora</taxon>
    </lineage>
</organism>
<proteinExistence type="predicted"/>
<dbReference type="Pfam" id="PF13439">
    <property type="entry name" value="Glyco_transf_4"/>
    <property type="match status" value="1"/>
</dbReference>
<dbReference type="Proteomes" id="UP001596392">
    <property type="component" value="Unassembled WGS sequence"/>
</dbReference>
<dbReference type="GO" id="GO:0016757">
    <property type="term" value="F:glycosyltransferase activity"/>
    <property type="evidence" value="ECO:0007669"/>
    <property type="project" value="UniProtKB-KW"/>
</dbReference>
<dbReference type="InterPro" id="IPR001296">
    <property type="entry name" value="Glyco_trans_1"/>
</dbReference>
<dbReference type="PANTHER" id="PTHR12526:SF600">
    <property type="entry name" value="GLYCOSYL TRANSFERASE GROUP 1"/>
    <property type="match status" value="1"/>
</dbReference>
<dbReference type="EC" id="2.4.-.-" evidence="5"/>
<dbReference type="PANTHER" id="PTHR12526">
    <property type="entry name" value="GLYCOSYLTRANSFERASE"/>
    <property type="match status" value="1"/>
</dbReference>
<feature type="domain" description="Glycosyltransferase subfamily 4-like N-terminal" evidence="4">
    <location>
        <begin position="112"/>
        <end position="227"/>
    </location>
</feature>
<feature type="domain" description="Glycosyl transferase family 1" evidence="3">
    <location>
        <begin position="251"/>
        <end position="406"/>
    </location>
</feature>
<dbReference type="RefSeq" id="WP_376809436.1">
    <property type="nucleotide sequence ID" value="NZ_JBHTAC010000042.1"/>
</dbReference>
<keyword evidence="1 5" id="KW-0328">Glycosyltransferase</keyword>
<dbReference type="CDD" id="cd03801">
    <property type="entry name" value="GT4_PimA-like"/>
    <property type="match status" value="1"/>
</dbReference>
<evidence type="ECO:0000259" key="3">
    <source>
        <dbReference type="Pfam" id="PF00534"/>
    </source>
</evidence>
<keyword evidence="6" id="KW-1185">Reference proteome</keyword>
<protein>
    <submittedName>
        <fullName evidence="5">Glycosyltransferase family 4 protein</fullName>
        <ecNumber evidence="5">2.4.-.-</ecNumber>
    </submittedName>
</protein>
<dbReference type="Pfam" id="PF00534">
    <property type="entry name" value="Glycos_transf_1"/>
    <property type="match status" value="1"/>
</dbReference>
<comment type="caution">
    <text evidence="5">The sequence shown here is derived from an EMBL/GenBank/DDBJ whole genome shotgun (WGS) entry which is preliminary data.</text>
</comment>
<evidence type="ECO:0000256" key="2">
    <source>
        <dbReference type="ARBA" id="ARBA00022679"/>
    </source>
</evidence>